<dbReference type="STRING" id="315423.SAMN04488020_101282"/>
<keyword evidence="3" id="KW-1185">Reference proteome</keyword>
<feature type="region of interest" description="Disordered" evidence="1">
    <location>
        <begin position="1"/>
        <end position="21"/>
    </location>
</feature>
<gene>
    <name evidence="2" type="ORF">PAM7066_00283</name>
</gene>
<evidence type="ECO:0000313" key="2">
    <source>
        <dbReference type="EMBL" id="SLN14746.1"/>
    </source>
</evidence>
<organism evidence="2 3">
    <name type="scientific">Palleronia marisminoris</name>
    <dbReference type="NCBI Taxonomy" id="315423"/>
    <lineage>
        <taxon>Bacteria</taxon>
        <taxon>Pseudomonadati</taxon>
        <taxon>Pseudomonadota</taxon>
        <taxon>Alphaproteobacteria</taxon>
        <taxon>Rhodobacterales</taxon>
        <taxon>Roseobacteraceae</taxon>
        <taxon>Palleronia</taxon>
    </lineage>
</organism>
<feature type="compositionally biased region" description="Basic and acidic residues" evidence="1">
    <location>
        <begin position="112"/>
        <end position="123"/>
    </location>
</feature>
<feature type="compositionally biased region" description="Basic residues" evidence="1">
    <location>
        <begin position="128"/>
        <end position="139"/>
    </location>
</feature>
<evidence type="ECO:0000313" key="3">
    <source>
        <dbReference type="Proteomes" id="UP000193870"/>
    </source>
</evidence>
<dbReference type="AlphaFoldDB" id="A0A1Y5RHE5"/>
<evidence type="ECO:0000256" key="1">
    <source>
        <dbReference type="SAM" id="MobiDB-lite"/>
    </source>
</evidence>
<dbReference type="EMBL" id="FWFV01000001">
    <property type="protein sequence ID" value="SLN14746.1"/>
    <property type="molecule type" value="Genomic_DNA"/>
</dbReference>
<accession>A0A1Y5RHE5</accession>
<reference evidence="2 3" key="1">
    <citation type="submission" date="2017-03" db="EMBL/GenBank/DDBJ databases">
        <authorList>
            <person name="Afonso C.L."/>
            <person name="Miller P.J."/>
            <person name="Scott M.A."/>
            <person name="Spackman E."/>
            <person name="Goraichik I."/>
            <person name="Dimitrov K.M."/>
            <person name="Suarez D.L."/>
            <person name="Swayne D.E."/>
        </authorList>
    </citation>
    <scope>NUCLEOTIDE SEQUENCE [LARGE SCALE GENOMIC DNA]</scope>
    <source>
        <strain evidence="2 3">CECT 7066</strain>
    </source>
</reference>
<feature type="compositionally biased region" description="Basic residues" evidence="1">
    <location>
        <begin position="156"/>
        <end position="170"/>
    </location>
</feature>
<name>A0A1Y5RHE5_9RHOB</name>
<proteinExistence type="predicted"/>
<dbReference type="Proteomes" id="UP000193870">
    <property type="component" value="Unassembled WGS sequence"/>
</dbReference>
<protein>
    <submittedName>
        <fullName evidence="2">Uncharacterized protein</fullName>
    </submittedName>
</protein>
<feature type="region of interest" description="Disordered" evidence="1">
    <location>
        <begin position="87"/>
        <end position="226"/>
    </location>
</feature>
<feature type="compositionally biased region" description="Basic and acidic residues" evidence="1">
    <location>
        <begin position="172"/>
        <end position="182"/>
    </location>
</feature>
<sequence>MYTGSGAPMAASCGSIGSPARTARAPCLCRSYRRLPLSRCCHLGGLYPARRAAASRADGGVETGRPGLVKCPTVYSAWSTRHAIGRINKAGADRGSSPSGPTKPRRFTGSDCPRRPAEGDRRSAPPRARIRVLRHRSRPRGTGSCAPSARSATRGTRSRHRRGRVARSRSLRSCDGRRDAGRRAPRTRGASTDQGPVTARIERPLHPLGHSASLSTARGLWHAPPR</sequence>